<evidence type="ECO:0000313" key="4">
    <source>
        <dbReference type="Proteomes" id="UP000188145"/>
    </source>
</evidence>
<dbReference type="InterPro" id="IPR019734">
    <property type="entry name" value="TPR_rpt"/>
</dbReference>
<keyword evidence="2" id="KW-0472">Membrane</keyword>
<protein>
    <submittedName>
        <fullName evidence="3">Uncharacterized protein</fullName>
    </submittedName>
</protein>
<feature type="compositionally biased region" description="Low complexity" evidence="1">
    <location>
        <begin position="129"/>
        <end position="140"/>
    </location>
</feature>
<keyword evidence="2" id="KW-1133">Transmembrane helix</keyword>
<evidence type="ECO:0000256" key="2">
    <source>
        <dbReference type="SAM" id="Phobius"/>
    </source>
</evidence>
<dbReference type="SUPFAM" id="SSF48452">
    <property type="entry name" value="TPR-like"/>
    <property type="match status" value="1"/>
</dbReference>
<dbReference type="RefSeq" id="WP_077684685.1">
    <property type="nucleotide sequence ID" value="NZ_CP019606.1"/>
</dbReference>
<keyword evidence="2" id="KW-0812">Transmembrane</keyword>
<gene>
    <name evidence="3" type="ORF">BW730_01025</name>
</gene>
<proteinExistence type="predicted"/>
<keyword evidence="4" id="KW-1185">Reference proteome</keyword>
<feature type="compositionally biased region" description="Low complexity" evidence="1">
    <location>
        <begin position="32"/>
        <end position="42"/>
    </location>
</feature>
<evidence type="ECO:0000256" key="1">
    <source>
        <dbReference type="SAM" id="MobiDB-lite"/>
    </source>
</evidence>
<feature type="compositionally biased region" description="Basic and acidic residues" evidence="1">
    <location>
        <begin position="47"/>
        <end position="56"/>
    </location>
</feature>
<dbReference type="STRING" id="1332264.BW730_01025"/>
<name>A0A1Q2CJY4_9ACTN</name>
<reference evidence="4" key="1">
    <citation type="submission" date="2017-02" db="EMBL/GenBank/DDBJ databases">
        <title>Tessaracoccus aquaemaris sp. nov., isolated from the intestine of a Korean rockfish, Sebastes schlegelii, in a marine aquaculture pond.</title>
        <authorList>
            <person name="Tak E.J."/>
            <person name="Bae J.-W."/>
        </authorList>
    </citation>
    <scope>NUCLEOTIDE SEQUENCE [LARGE SCALE GENOMIC DNA]</scope>
    <source>
        <strain evidence="4">NSG39</strain>
    </source>
</reference>
<feature type="region of interest" description="Disordered" evidence="1">
    <location>
        <begin position="32"/>
        <end position="91"/>
    </location>
</feature>
<feature type="region of interest" description="Disordered" evidence="1">
    <location>
        <begin position="129"/>
        <end position="149"/>
    </location>
</feature>
<dbReference type="KEGG" id="tes:BW730_01025"/>
<dbReference type="AlphaFoldDB" id="A0A1Q2CJY4"/>
<dbReference type="Proteomes" id="UP000188145">
    <property type="component" value="Chromosome"/>
</dbReference>
<dbReference type="Gene3D" id="1.25.40.10">
    <property type="entry name" value="Tetratricopeptide repeat domain"/>
    <property type="match status" value="1"/>
</dbReference>
<evidence type="ECO:0000313" key="3">
    <source>
        <dbReference type="EMBL" id="AQP46355.1"/>
    </source>
</evidence>
<dbReference type="EMBL" id="CP019606">
    <property type="protein sequence ID" value="AQP46355.1"/>
    <property type="molecule type" value="Genomic_DNA"/>
</dbReference>
<dbReference type="OrthoDB" id="5149611at2"/>
<feature type="transmembrane region" description="Helical" evidence="2">
    <location>
        <begin position="103"/>
        <end position="121"/>
    </location>
</feature>
<accession>A0A1Q2CJY4</accession>
<sequence>MKAETPLSDSPSPEALAEFLNTAPEELRGWAEQQLAQANANAGPDSIPERADDSQEKAPAASDLALAELGEDDDEPRRTKVHTPMDKVPTPVPVAAQKKRSGLALPVIGLALLAALVYGIFRIGLPPQQDDQAAGQAPAPTSQPTDGGAARMAELEAKLVDAPDDVAINLELGVLHFNNGNQERAEELWTKVTEVDARNAQAWYNLGFIHLAEEPPNAAAAKAAWDTVLEVAPDSDLAATVVSHLDALDAMGSASPSPTPTGK</sequence>
<dbReference type="InterPro" id="IPR011990">
    <property type="entry name" value="TPR-like_helical_dom_sf"/>
</dbReference>
<dbReference type="SMART" id="SM00028">
    <property type="entry name" value="TPR"/>
    <property type="match status" value="2"/>
</dbReference>
<organism evidence="3 4">
    <name type="scientific">Tessaracoccus aquimaris</name>
    <dbReference type="NCBI Taxonomy" id="1332264"/>
    <lineage>
        <taxon>Bacteria</taxon>
        <taxon>Bacillati</taxon>
        <taxon>Actinomycetota</taxon>
        <taxon>Actinomycetes</taxon>
        <taxon>Propionibacteriales</taxon>
        <taxon>Propionibacteriaceae</taxon>
        <taxon>Tessaracoccus</taxon>
    </lineage>
</organism>